<feature type="transmembrane region" description="Helical" evidence="2">
    <location>
        <begin position="153"/>
        <end position="173"/>
    </location>
</feature>
<reference evidence="5" key="1">
    <citation type="submission" date="2017-02" db="EMBL/GenBank/DDBJ databases">
        <title>Comparative genomics and description of representatives of a novel lineage of planctomycetes thriving in anoxic sediments.</title>
        <authorList>
            <person name="Spring S."/>
            <person name="Bunk B."/>
            <person name="Sproer C."/>
        </authorList>
    </citation>
    <scope>NUCLEOTIDE SEQUENCE [LARGE SCALE GENOMIC DNA]</scope>
    <source>
        <strain evidence="5">SM-Chi-D1</strain>
    </source>
</reference>
<dbReference type="KEGG" id="pbas:SMSP2_02556"/>
<dbReference type="SMART" id="SM00028">
    <property type="entry name" value="TPR"/>
    <property type="match status" value="1"/>
</dbReference>
<keyword evidence="2" id="KW-0812">Transmembrane</keyword>
<keyword evidence="3" id="KW-0732">Signal</keyword>
<keyword evidence="2" id="KW-1133">Transmembrane helix</keyword>
<dbReference type="SUPFAM" id="SSF48452">
    <property type="entry name" value="TPR-like"/>
    <property type="match status" value="1"/>
</dbReference>
<dbReference type="InterPro" id="IPR019734">
    <property type="entry name" value="TPR_rpt"/>
</dbReference>
<evidence type="ECO:0000313" key="4">
    <source>
        <dbReference type="EMBL" id="AQQ72175.1"/>
    </source>
</evidence>
<gene>
    <name evidence="4" type="ORF">SMSP2_02556</name>
</gene>
<evidence type="ECO:0000256" key="2">
    <source>
        <dbReference type="SAM" id="Phobius"/>
    </source>
</evidence>
<feature type="repeat" description="TPR" evidence="1">
    <location>
        <begin position="77"/>
        <end position="110"/>
    </location>
</feature>
<organism evidence="4 5">
    <name type="scientific">Limihaloglobus sulfuriphilus</name>
    <dbReference type="NCBI Taxonomy" id="1851148"/>
    <lineage>
        <taxon>Bacteria</taxon>
        <taxon>Pseudomonadati</taxon>
        <taxon>Planctomycetota</taxon>
        <taxon>Phycisphaerae</taxon>
        <taxon>Sedimentisphaerales</taxon>
        <taxon>Sedimentisphaeraceae</taxon>
        <taxon>Limihaloglobus</taxon>
    </lineage>
</organism>
<accession>A0A1Q2MHI7</accession>
<sequence length="273" mass="30507" precursor="true">MRTALLSAFLIILFCAGFAAAADSPETSREEAATLLSRAEDTFRRAAAADGREAADLYQRAAVMYEQIINESQISNPGLYYNLGNCYLMSDDIGRAILNYRRAQRLDSSDPQIHKNLQYALSKRVDKIEVRVERRVLSRLLFWHYDFSLRSRFTAAVISYAVLMLLIAARLLFANARWTVPAAGLVFVIFICLAGSAAVEHFGIGASRTGVILADSVTARQGNGENYPESFSEPLHEGTEFELLEKRIRWAHIRLFSGDDAWIPISSFELVDG</sequence>
<evidence type="ECO:0000313" key="5">
    <source>
        <dbReference type="Proteomes" id="UP000188181"/>
    </source>
</evidence>
<dbReference type="RefSeq" id="WP_146684394.1">
    <property type="nucleotide sequence ID" value="NZ_CP019646.1"/>
</dbReference>
<keyword evidence="1" id="KW-0802">TPR repeat</keyword>
<protein>
    <submittedName>
        <fullName evidence="4">Uncharacterized protein</fullName>
    </submittedName>
</protein>
<dbReference type="PROSITE" id="PS50005">
    <property type="entry name" value="TPR"/>
    <property type="match status" value="1"/>
</dbReference>
<feature type="transmembrane region" description="Helical" evidence="2">
    <location>
        <begin position="180"/>
        <end position="199"/>
    </location>
</feature>
<dbReference type="InterPro" id="IPR011990">
    <property type="entry name" value="TPR-like_helical_dom_sf"/>
</dbReference>
<dbReference type="Gene3D" id="1.25.40.10">
    <property type="entry name" value="Tetratricopeptide repeat domain"/>
    <property type="match status" value="1"/>
</dbReference>
<dbReference type="EMBL" id="CP019646">
    <property type="protein sequence ID" value="AQQ72175.1"/>
    <property type="molecule type" value="Genomic_DNA"/>
</dbReference>
<dbReference type="OrthoDB" id="289608at2"/>
<dbReference type="Proteomes" id="UP000188181">
    <property type="component" value="Chromosome"/>
</dbReference>
<evidence type="ECO:0000256" key="1">
    <source>
        <dbReference type="PROSITE-ProRule" id="PRU00339"/>
    </source>
</evidence>
<proteinExistence type="predicted"/>
<dbReference type="STRING" id="1851148.SMSP2_02556"/>
<dbReference type="AlphaFoldDB" id="A0A1Q2MHI7"/>
<feature type="chain" id="PRO_5013247475" evidence="3">
    <location>
        <begin position="22"/>
        <end position="273"/>
    </location>
</feature>
<feature type="signal peptide" evidence="3">
    <location>
        <begin position="1"/>
        <end position="21"/>
    </location>
</feature>
<evidence type="ECO:0000256" key="3">
    <source>
        <dbReference type="SAM" id="SignalP"/>
    </source>
</evidence>
<keyword evidence="5" id="KW-1185">Reference proteome</keyword>
<keyword evidence="2" id="KW-0472">Membrane</keyword>
<name>A0A1Q2MHI7_9BACT</name>